<evidence type="ECO:0000256" key="4">
    <source>
        <dbReference type="SAM" id="MobiDB-lite"/>
    </source>
</evidence>
<dbReference type="Proteomes" id="UP000885797">
    <property type="component" value="Unassembled WGS sequence"/>
</dbReference>
<gene>
    <name evidence="5" type="primary">dnaK</name>
    <name evidence="5" type="ORF">ENJ63_03510</name>
</gene>
<feature type="region of interest" description="Disordered" evidence="4">
    <location>
        <begin position="147"/>
        <end position="190"/>
    </location>
</feature>
<dbReference type="Gene3D" id="2.60.34.10">
    <property type="entry name" value="Substrate Binding Domain Of DNAk, Chain A, domain 1"/>
    <property type="match status" value="1"/>
</dbReference>
<keyword evidence="1" id="KW-0547">Nucleotide-binding</keyword>
<dbReference type="GO" id="GO:0140662">
    <property type="term" value="F:ATP-dependent protein folding chaperone"/>
    <property type="evidence" value="ECO:0007669"/>
    <property type="project" value="InterPro"/>
</dbReference>
<name>A0A7V2SVW5_9BACT</name>
<comment type="caution">
    <text evidence="5">The sequence shown here is derived from an EMBL/GenBank/DDBJ whole genome shotgun (WGS) entry which is preliminary data.</text>
</comment>
<keyword evidence="3" id="KW-0175">Coiled coil</keyword>
<accession>A0A7V2SVW5</accession>
<dbReference type="FunFam" id="1.20.1270.10:FF:000001">
    <property type="entry name" value="Molecular chaperone DnaK"/>
    <property type="match status" value="1"/>
</dbReference>
<evidence type="ECO:0000256" key="1">
    <source>
        <dbReference type="ARBA" id="ARBA00022741"/>
    </source>
</evidence>
<dbReference type="SUPFAM" id="SSF100934">
    <property type="entry name" value="Heat shock protein 70kD (HSP70), C-terminal subdomain"/>
    <property type="match status" value="1"/>
</dbReference>
<dbReference type="PANTHER" id="PTHR19375">
    <property type="entry name" value="HEAT SHOCK PROTEIN 70KDA"/>
    <property type="match status" value="1"/>
</dbReference>
<keyword evidence="2" id="KW-0067">ATP-binding</keyword>
<feature type="compositionally biased region" description="Acidic residues" evidence="4">
    <location>
        <begin position="179"/>
        <end position="190"/>
    </location>
</feature>
<dbReference type="Pfam" id="PF00012">
    <property type="entry name" value="HSP70"/>
    <property type="match status" value="1"/>
</dbReference>
<dbReference type="SUPFAM" id="SSF100920">
    <property type="entry name" value="Heat shock protein 70kD (HSP70), peptide-binding domain"/>
    <property type="match status" value="1"/>
</dbReference>
<reference evidence="5" key="1">
    <citation type="journal article" date="2020" name="mSystems">
        <title>Genome- and Community-Level Interaction Insights into Carbon Utilization and Element Cycling Functions of Hydrothermarchaeota in Hydrothermal Sediment.</title>
        <authorList>
            <person name="Zhou Z."/>
            <person name="Liu Y."/>
            <person name="Xu W."/>
            <person name="Pan J."/>
            <person name="Luo Z.H."/>
            <person name="Li M."/>
        </authorList>
    </citation>
    <scope>NUCLEOTIDE SEQUENCE [LARGE SCALE GENOMIC DNA]</scope>
    <source>
        <strain evidence="5">HyVt-503</strain>
    </source>
</reference>
<feature type="compositionally biased region" description="Low complexity" evidence="4">
    <location>
        <begin position="158"/>
        <end position="171"/>
    </location>
</feature>
<sequence>VGIPPAPRGVPQIEVTFDIDANGILNVSAKDLATGKEQSIRIQASSGLSEEEIQRMIKDAEAHAEEDRKRRELIEARNQADTLIYSTEKNLQELGDKIDQATKDNINEKIQALRKAMEGDDVNAIKRAQDELMQAAHKVAEMMYQQAQAGAGAGGAAGAQASGGATTGSTGDSKKGGDDDVVDADFEEVK</sequence>
<proteinExistence type="predicted"/>
<dbReference type="AlphaFoldDB" id="A0A7V2SVW5"/>
<dbReference type="InterPro" id="IPR029048">
    <property type="entry name" value="HSP70_C_sf"/>
</dbReference>
<evidence type="ECO:0000256" key="3">
    <source>
        <dbReference type="SAM" id="Coils"/>
    </source>
</evidence>
<organism evidence="5">
    <name type="scientific">Dissulfuribacter thermophilus</name>
    <dbReference type="NCBI Taxonomy" id="1156395"/>
    <lineage>
        <taxon>Bacteria</taxon>
        <taxon>Pseudomonadati</taxon>
        <taxon>Thermodesulfobacteriota</taxon>
        <taxon>Dissulfuribacteria</taxon>
        <taxon>Dissulfuribacterales</taxon>
        <taxon>Dissulfuribacteraceae</taxon>
        <taxon>Dissulfuribacter</taxon>
    </lineage>
</organism>
<dbReference type="GO" id="GO:0005524">
    <property type="term" value="F:ATP binding"/>
    <property type="evidence" value="ECO:0007669"/>
    <property type="project" value="UniProtKB-KW"/>
</dbReference>
<feature type="coiled-coil region" evidence="3">
    <location>
        <begin position="50"/>
        <end position="145"/>
    </location>
</feature>
<dbReference type="InterPro" id="IPR029047">
    <property type="entry name" value="HSP70_peptide-bd_sf"/>
</dbReference>
<dbReference type="Gene3D" id="1.20.1270.10">
    <property type="match status" value="1"/>
</dbReference>
<feature type="non-terminal residue" evidence="5">
    <location>
        <position position="1"/>
    </location>
</feature>
<protein>
    <submittedName>
        <fullName evidence="5">Molecular chaperone DnaK</fullName>
    </submittedName>
</protein>
<dbReference type="EMBL" id="DRND01000276">
    <property type="protein sequence ID" value="HFC46927.1"/>
    <property type="molecule type" value="Genomic_DNA"/>
</dbReference>
<evidence type="ECO:0000313" key="5">
    <source>
        <dbReference type="EMBL" id="HFC46927.1"/>
    </source>
</evidence>
<evidence type="ECO:0000256" key="2">
    <source>
        <dbReference type="ARBA" id="ARBA00022840"/>
    </source>
</evidence>
<dbReference type="InterPro" id="IPR013126">
    <property type="entry name" value="Hsp_70_fam"/>
</dbReference>